<dbReference type="FunCoup" id="V5FUL1">
    <property type="interactions" value="67"/>
</dbReference>
<evidence type="ECO:0000256" key="3">
    <source>
        <dbReference type="ARBA" id="ARBA00023002"/>
    </source>
</evidence>
<dbReference type="GO" id="GO:0004657">
    <property type="term" value="F:proline dehydrogenase activity"/>
    <property type="evidence" value="ECO:0007669"/>
    <property type="project" value="UniProtKB-EC"/>
</dbReference>
<comment type="similarity">
    <text evidence="1 5">Belongs to the proline oxidase family.</text>
</comment>
<dbReference type="eggNOG" id="KOG0186">
    <property type="taxonomic scope" value="Eukaryota"/>
</dbReference>
<dbReference type="Gene3D" id="3.20.20.220">
    <property type="match status" value="1"/>
</dbReference>
<dbReference type="Pfam" id="PF01619">
    <property type="entry name" value="Pro_dh"/>
    <property type="match status" value="1"/>
</dbReference>
<comment type="caution">
    <text evidence="7">The sequence shown here is derived from an EMBL/GenBank/DDBJ whole genome shotgun (WGS) entry which is preliminary data.</text>
</comment>
<dbReference type="InterPro" id="IPR002872">
    <property type="entry name" value="Proline_DH_dom"/>
</dbReference>
<dbReference type="InParanoid" id="V5FUL1"/>
<accession>V5FUL1</accession>
<keyword evidence="4 5" id="KW-0642">Proline metabolism</keyword>
<reference evidence="8" key="1">
    <citation type="journal article" date="2014" name="Genome Announc.">
        <title>Draft genome sequence of the formaldehyde-resistant fungus Byssochlamys spectabilis No. 5 (anamorph Paecilomyces variotii No. 5) (NBRC109023).</title>
        <authorList>
            <person name="Oka T."/>
            <person name="Ekino K."/>
            <person name="Fukuda K."/>
            <person name="Nomura Y."/>
        </authorList>
    </citation>
    <scope>NUCLEOTIDE SEQUENCE [LARGE SCALE GENOMIC DNA]</scope>
    <source>
        <strain evidence="8">No. 5 / NBRC 109023</strain>
    </source>
</reference>
<gene>
    <name evidence="7" type="ORF">PVAR5_1976</name>
</gene>
<evidence type="ECO:0000256" key="5">
    <source>
        <dbReference type="RuleBase" id="RU364054"/>
    </source>
</evidence>
<proteinExistence type="inferred from homology"/>
<comment type="catalytic activity">
    <reaction evidence="5">
        <text>L-proline + a quinone = (S)-1-pyrroline-5-carboxylate + a quinol + H(+)</text>
        <dbReference type="Rhea" id="RHEA:23784"/>
        <dbReference type="ChEBI" id="CHEBI:15378"/>
        <dbReference type="ChEBI" id="CHEBI:17388"/>
        <dbReference type="ChEBI" id="CHEBI:24646"/>
        <dbReference type="ChEBI" id="CHEBI:60039"/>
        <dbReference type="ChEBI" id="CHEBI:132124"/>
        <dbReference type="EC" id="1.5.5.2"/>
    </reaction>
</comment>
<evidence type="ECO:0000256" key="4">
    <source>
        <dbReference type="ARBA" id="ARBA00023062"/>
    </source>
</evidence>
<evidence type="ECO:0000256" key="2">
    <source>
        <dbReference type="ARBA" id="ARBA00012695"/>
    </source>
</evidence>
<evidence type="ECO:0000259" key="6">
    <source>
        <dbReference type="Pfam" id="PF01619"/>
    </source>
</evidence>
<dbReference type="EC" id="1.5.5.2" evidence="2 5"/>
<comment type="function">
    <text evidence="5">Converts proline to delta-1-pyrroline-5-carboxylate.</text>
</comment>
<dbReference type="InterPro" id="IPR015659">
    <property type="entry name" value="Proline_oxidase"/>
</dbReference>
<organism evidence="7 8">
    <name type="scientific">Byssochlamys spectabilis (strain No. 5 / NBRC 109023)</name>
    <name type="common">Paecilomyces variotii</name>
    <dbReference type="NCBI Taxonomy" id="1356009"/>
    <lineage>
        <taxon>Eukaryota</taxon>
        <taxon>Fungi</taxon>
        <taxon>Dikarya</taxon>
        <taxon>Ascomycota</taxon>
        <taxon>Pezizomycotina</taxon>
        <taxon>Eurotiomycetes</taxon>
        <taxon>Eurotiomycetidae</taxon>
        <taxon>Eurotiales</taxon>
        <taxon>Thermoascaceae</taxon>
        <taxon>Paecilomyces</taxon>
    </lineage>
</organism>
<dbReference type="GO" id="GO:0010133">
    <property type="term" value="P:L-proline catabolic process to L-glutamate"/>
    <property type="evidence" value="ECO:0007669"/>
    <property type="project" value="TreeGrafter"/>
</dbReference>
<dbReference type="OrthoDB" id="5464at2759"/>
<dbReference type="GO" id="GO:0071949">
    <property type="term" value="F:FAD binding"/>
    <property type="evidence" value="ECO:0007669"/>
    <property type="project" value="TreeGrafter"/>
</dbReference>
<keyword evidence="5" id="KW-0274">FAD</keyword>
<evidence type="ECO:0000256" key="1">
    <source>
        <dbReference type="ARBA" id="ARBA00005869"/>
    </source>
</evidence>
<dbReference type="SUPFAM" id="SSF51730">
    <property type="entry name" value="FAD-linked oxidoreductase"/>
    <property type="match status" value="1"/>
</dbReference>
<dbReference type="EMBL" id="BAUL01000055">
    <property type="protein sequence ID" value="GAD93366.1"/>
    <property type="molecule type" value="Genomic_DNA"/>
</dbReference>
<dbReference type="HOGENOM" id="CLU_018202_0_1_1"/>
<evidence type="ECO:0000313" key="7">
    <source>
        <dbReference type="EMBL" id="GAD93366.1"/>
    </source>
</evidence>
<protein>
    <recommendedName>
        <fullName evidence="2 5">Proline dehydrogenase</fullName>
        <ecNumber evidence="2 5">1.5.5.2</ecNumber>
    </recommendedName>
</protein>
<dbReference type="AlphaFoldDB" id="V5FUL1"/>
<dbReference type="InterPro" id="IPR029041">
    <property type="entry name" value="FAD-linked_oxidoreductase-like"/>
</dbReference>
<dbReference type="PANTHER" id="PTHR13914">
    <property type="entry name" value="PROLINE OXIDASE"/>
    <property type="match status" value="1"/>
</dbReference>
<keyword evidence="5" id="KW-0285">Flavoprotein</keyword>
<evidence type="ECO:0000313" key="8">
    <source>
        <dbReference type="Proteomes" id="UP000018001"/>
    </source>
</evidence>
<sequence length="511" mass="57415">MKIHPGRTLTGVVQHANLCKPIKLNRNARYVSHIVRRCPKRYYDSSLHLPTIRRSHVEVRAPTLENNKKDNPLSILPLSSVIRSWLVTTVSSSPVLLPPSMALLSFLAGSKSPLLDPDRNPLLKYILSQTVYTQFCAGGTPQEVKESIQNLKRMGYTGVILGYAKEVVMDEDEASASGATAGRAEDVAEKQKNTREILDWKDGTMRTVELADDGDFVALKFTGAGKQALEHLLRKLPPSSQLEDAIIEICDTAKQRNVRLLFDAEQQAVQHTIDEWTIEFQRRYNKHFSLRGQPHALIYGTYQAYLLSTPEILGRHLEAAQNEGFVLGVKLVRGAYIGSDPRHLICGTKEETDRQYDGIAESLITREYRDVLRAPTKSSIESTDQGLSSFPRADLVLATHNRASVQKARALRNQQVREGKPLIEMAYGQLQGMADDISCELVEEGKETRESTVSDAESPKAYKYLVWGTVGECMEYLVRRAQENKDAVSRTMDTQRAMSNELKRRILGYKE</sequence>
<feature type="domain" description="Proline dehydrogenase" evidence="6">
    <location>
        <begin position="145"/>
        <end position="491"/>
    </location>
</feature>
<keyword evidence="3 5" id="KW-0560">Oxidoreductase</keyword>
<comment type="cofactor">
    <cofactor evidence="5">
        <name>FAD</name>
        <dbReference type="ChEBI" id="CHEBI:57692"/>
    </cofactor>
</comment>
<dbReference type="GO" id="GO:0005739">
    <property type="term" value="C:mitochondrion"/>
    <property type="evidence" value="ECO:0007669"/>
    <property type="project" value="TreeGrafter"/>
</dbReference>
<name>V5FUL1_BYSSN</name>
<dbReference type="Proteomes" id="UP000018001">
    <property type="component" value="Unassembled WGS sequence"/>
</dbReference>
<keyword evidence="8" id="KW-1185">Reference proteome</keyword>
<dbReference type="PANTHER" id="PTHR13914:SF30">
    <property type="entry name" value="PROLINE DEHYDROGENASE"/>
    <property type="match status" value="1"/>
</dbReference>